<evidence type="ECO:0000313" key="2">
    <source>
        <dbReference type="Proteomes" id="UP000509322"/>
    </source>
</evidence>
<accession>A0A7H9BQF6</accession>
<organism evidence="1 2">
    <name type="scientific">Paracoccus pantotrophus</name>
    <name type="common">Thiosphaera pantotropha</name>
    <dbReference type="NCBI Taxonomy" id="82367"/>
    <lineage>
        <taxon>Bacteria</taxon>
        <taxon>Pseudomonadati</taxon>
        <taxon>Pseudomonadota</taxon>
        <taxon>Alphaproteobacteria</taxon>
        <taxon>Rhodobacterales</taxon>
        <taxon>Paracoccaceae</taxon>
        <taxon>Paracoccus</taxon>
    </lineage>
</organism>
<dbReference type="Proteomes" id="UP000509322">
    <property type="component" value="Chromosome 1"/>
</dbReference>
<sequence>MRPGPQVVEGLPAARRSPASVPWLTGPAAPAWSAAVPAHITKSNGGIMGIGPAQAEPVRMILSGTDPGVIGAGLLPILLCGWSGLPCLGSPASG</sequence>
<protein>
    <submittedName>
        <fullName evidence="1">Uncharacterized protein</fullName>
    </submittedName>
</protein>
<gene>
    <name evidence="1" type="ORF">HYQ43_03075</name>
</gene>
<dbReference type="RefSeq" id="WP_024842492.1">
    <property type="nucleotide sequence ID" value="NZ_CP038206.1"/>
</dbReference>
<name>A0A7H9BQF6_PARPN</name>
<evidence type="ECO:0000313" key="1">
    <source>
        <dbReference type="EMBL" id="QLH13286.1"/>
    </source>
</evidence>
<reference evidence="1 2" key="1">
    <citation type="submission" date="2020-07" db="EMBL/GenBank/DDBJ databases">
        <title>The complete genome of Paracoccus pantotrophus ACCC 10489.</title>
        <authorList>
            <person name="Si Y."/>
        </authorList>
    </citation>
    <scope>NUCLEOTIDE SEQUENCE [LARGE SCALE GENOMIC DNA]</scope>
    <source>
        <strain evidence="1 2">ACCC10489</strain>
    </source>
</reference>
<proteinExistence type="predicted"/>
<dbReference type="GeneID" id="51373214"/>
<dbReference type="AlphaFoldDB" id="A0A7H9BQF6"/>
<dbReference type="EMBL" id="CP058689">
    <property type="protein sequence ID" value="QLH13286.1"/>
    <property type="molecule type" value="Genomic_DNA"/>
</dbReference>